<dbReference type="Pfam" id="PF00455">
    <property type="entry name" value="DeoRC"/>
    <property type="match status" value="1"/>
</dbReference>
<sequence>MRHSKCSGIHKVRLREGHAAFFALHSLQNKEQCARTCNNVNEENRPVLTEERLDRIREQLTTSGKVLASELAIQFEVSEDTVRRDLRELAKLGFCRRVYGGALLPTPDLGTLATRTALHQDRKSNLARTAAGLIEDGQTIFIDAGSTNLAIANALNPNQTLTIVTNAPVIATALSDRPNYTIIVLGGMYDQGKGACLGPQAMREAAQIFADIFVIGACGVDSTVGITALDAGEAELKRTMVTQSSILLVAVTAEKIATVAPFKVADASMIDHLIVEHDNFDAGDFARADVQVHVASDSAPAAA</sequence>
<dbReference type="Gene3D" id="1.10.10.10">
    <property type="entry name" value="Winged helix-like DNA-binding domain superfamily/Winged helix DNA-binding domain"/>
    <property type="match status" value="1"/>
</dbReference>
<evidence type="ECO:0000256" key="2">
    <source>
        <dbReference type="ARBA" id="ARBA00023015"/>
    </source>
</evidence>
<dbReference type="InterPro" id="IPR050313">
    <property type="entry name" value="Carb_Metab_HTH_regulators"/>
</dbReference>
<dbReference type="GO" id="GO:0003677">
    <property type="term" value="F:DNA binding"/>
    <property type="evidence" value="ECO:0007669"/>
    <property type="project" value="UniProtKB-KW"/>
</dbReference>
<dbReference type="Pfam" id="PF08220">
    <property type="entry name" value="HTH_DeoR"/>
    <property type="match status" value="1"/>
</dbReference>
<name>A0AAE4W9G1_AGRVI</name>
<reference evidence="6 7" key="1">
    <citation type="submission" date="2019-12" db="EMBL/GenBank/DDBJ databases">
        <title>Whole-genome sequencing of Allorhizobium vitis.</title>
        <authorList>
            <person name="Gan H.M."/>
            <person name="Szegedi E."/>
            <person name="Burr T."/>
            <person name="Savka M.A."/>
        </authorList>
    </citation>
    <scope>NUCLEOTIDE SEQUENCE [LARGE SCALE GENOMIC DNA]</scope>
    <source>
        <strain evidence="6 7">CG989</strain>
    </source>
</reference>
<dbReference type="InterPro" id="IPR001034">
    <property type="entry name" value="DeoR_HTH"/>
</dbReference>
<proteinExistence type="predicted"/>
<keyword evidence="1" id="KW-0678">Repressor</keyword>
<evidence type="ECO:0000256" key="4">
    <source>
        <dbReference type="ARBA" id="ARBA00023163"/>
    </source>
</evidence>
<dbReference type="SUPFAM" id="SSF46785">
    <property type="entry name" value="Winged helix' DNA-binding domain"/>
    <property type="match status" value="1"/>
</dbReference>
<dbReference type="SMART" id="SM01134">
    <property type="entry name" value="DeoRC"/>
    <property type="match status" value="1"/>
</dbReference>
<dbReference type="EMBL" id="WPHM01000001">
    <property type="protein sequence ID" value="MUZ55903.1"/>
    <property type="molecule type" value="Genomic_DNA"/>
</dbReference>
<dbReference type="SUPFAM" id="SSF100950">
    <property type="entry name" value="NagB/RpiA/CoA transferase-like"/>
    <property type="match status" value="1"/>
</dbReference>
<organism evidence="6 7">
    <name type="scientific">Agrobacterium vitis</name>
    <name type="common">Rhizobium vitis</name>
    <dbReference type="NCBI Taxonomy" id="373"/>
    <lineage>
        <taxon>Bacteria</taxon>
        <taxon>Pseudomonadati</taxon>
        <taxon>Pseudomonadota</taxon>
        <taxon>Alphaproteobacteria</taxon>
        <taxon>Hyphomicrobiales</taxon>
        <taxon>Rhizobiaceae</taxon>
        <taxon>Rhizobium/Agrobacterium group</taxon>
        <taxon>Agrobacterium</taxon>
    </lineage>
</organism>
<dbReference type="AlphaFoldDB" id="A0AAE4W9G1"/>
<feature type="domain" description="HTH deoR-type" evidence="5">
    <location>
        <begin position="49"/>
        <end position="104"/>
    </location>
</feature>
<dbReference type="PRINTS" id="PR00037">
    <property type="entry name" value="HTHLACR"/>
</dbReference>
<dbReference type="SMART" id="SM00420">
    <property type="entry name" value="HTH_DEOR"/>
    <property type="match status" value="1"/>
</dbReference>
<keyword evidence="4" id="KW-0804">Transcription</keyword>
<dbReference type="PROSITE" id="PS00894">
    <property type="entry name" value="HTH_DEOR_1"/>
    <property type="match status" value="1"/>
</dbReference>
<dbReference type="InterPro" id="IPR018356">
    <property type="entry name" value="Tscrpt_reg_HTH_DeoR_CS"/>
</dbReference>
<evidence type="ECO:0000259" key="5">
    <source>
        <dbReference type="PROSITE" id="PS51000"/>
    </source>
</evidence>
<comment type="caution">
    <text evidence="6">The sequence shown here is derived from an EMBL/GenBank/DDBJ whole genome shotgun (WGS) entry which is preliminary data.</text>
</comment>
<evidence type="ECO:0000256" key="1">
    <source>
        <dbReference type="ARBA" id="ARBA00022491"/>
    </source>
</evidence>
<evidence type="ECO:0000313" key="7">
    <source>
        <dbReference type="Proteomes" id="UP000436692"/>
    </source>
</evidence>
<dbReference type="PANTHER" id="PTHR30363">
    <property type="entry name" value="HTH-TYPE TRANSCRIPTIONAL REGULATOR SRLR-RELATED"/>
    <property type="match status" value="1"/>
</dbReference>
<dbReference type="InterPro" id="IPR037171">
    <property type="entry name" value="NagB/RpiA_transferase-like"/>
</dbReference>
<gene>
    <name evidence="6" type="ORF">GOZ95_00350</name>
</gene>
<keyword evidence="3" id="KW-0238">DNA-binding</keyword>
<dbReference type="InterPro" id="IPR036390">
    <property type="entry name" value="WH_DNA-bd_sf"/>
</dbReference>
<dbReference type="InterPro" id="IPR036388">
    <property type="entry name" value="WH-like_DNA-bd_sf"/>
</dbReference>
<evidence type="ECO:0000256" key="3">
    <source>
        <dbReference type="ARBA" id="ARBA00023125"/>
    </source>
</evidence>
<dbReference type="GO" id="GO:0003700">
    <property type="term" value="F:DNA-binding transcription factor activity"/>
    <property type="evidence" value="ECO:0007669"/>
    <property type="project" value="InterPro"/>
</dbReference>
<accession>A0AAE4W9G1</accession>
<dbReference type="PANTHER" id="PTHR30363:SF4">
    <property type="entry name" value="GLYCEROL-3-PHOSPHATE REGULON REPRESSOR"/>
    <property type="match status" value="1"/>
</dbReference>
<dbReference type="PROSITE" id="PS51000">
    <property type="entry name" value="HTH_DEOR_2"/>
    <property type="match status" value="1"/>
</dbReference>
<dbReference type="InterPro" id="IPR014036">
    <property type="entry name" value="DeoR-like_C"/>
</dbReference>
<protein>
    <submittedName>
        <fullName evidence="6">DeoR family transcriptional regulator</fullName>
    </submittedName>
</protein>
<evidence type="ECO:0000313" key="6">
    <source>
        <dbReference type="EMBL" id="MUZ55903.1"/>
    </source>
</evidence>
<keyword evidence="2" id="KW-0805">Transcription regulation</keyword>
<dbReference type="Proteomes" id="UP000436692">
    <property type="component" value="Unassembled WGS sequence"/>
</dbReference>